<reference evidence="7" key="1">
    <citation type="submission" date="2021-06" db="EMBL/GenBank/DDBJ databases">
        <authorList>
            <person name="Kallberg Y."/>
            <person name="Tangrot J."/>
            <person name="Rosling A."/>
        </authorList>
    </citation>
    <scope>NUCLEOTIDE SEQUENCE</scope>
    <source>
        <strain evidence="7">AZ414A</strain>
    </source>
</reference>
<feature type="transmembrane region" description="Helical" evidence="1">
    <location>
        <begin position="31"/>
        <end position="49"/>
    </location>
</feature>
<dbReference type="Pfam" id="PF24097">
    <property type="entry name" value="TMD_POM152"/>
    <property type="match status" value="1"/>
</dbReference>
<keyword evidence="1" id="KW-0812">Transmembrane</keyword>
<feature type="transmembrane region" description="Helical" evidence="1">
    <location>
        <begin position="87"/>
        <end position="108"/>
    </location>
</feature>
<name>A0A9N8YWP8_9GLOM</name>
<dbReference type="PANTHER" id="PTHR28206">
    <property type="entry name" value="NUCLEOPORIN POM152"/>
    <property type="match status" value="1"/>
</dbReference>
<keyword evidence="1" id="KW-0472">Membrane</keyword>
<evidence type="ECO:0000259" key="2">
    <source>
        <dbReference type="Pfam" id="PF23664"/>
    </source>
</evidence>
<accession>A0A9N8YWP8</accession>
<feature type="domain" description="Nucleoporin POM152 Ig-like" evidence="4">
    <location>
        <begin position="711"/>
        <end position="792"/>
    </location>
</feature>
<dbReference type="Pfam" id="PF23664">
    <property type="entry name" value="Ig_Pom152"/>
    <property type="match status" value="2"/>
</dbReference>
<dbReference type="InterPro" id="IPR056542">
    <property type="entry name" value="Ig-like_POM152_1st"/>
</dbReference>
<dbReference type="InterPro" id="IPR056543">
    <property type="entry name" value="Ig-like_POM152_9th"/>
</dbReference>
<dbReference type="OrthoDB" id="5529162at2759"/>
<evidence type="ECO:0000313" key="8">
    <source>
        <dbReference type="Proteomes" id="UP000789706"/>
    </source>
</evidence>
<dbReference type="GO" id="GO:0006606">
    <property type="term" value="P:protein import into nucleus"/>
    <property type="evidence" value="ECO:0007669"/>
    <property type="project" value="TreeGrafter"/>
</dbReference>
<dbReference type="Proteomes" id="UP000789706">
    <property type="component" value="Unassembled WGS sequence"/>
</dbReference>
<dbReference type="GO" id="GO:0006999">
    <property type="term" value="P:nuclear pore organization"/>
    <property type="evidence" value="ECO:0007669"/>
    <property type="project" value="TreeGrafter"/>
</dbReference>
<dbReference type="GO" id="GO:0017056">
    <property type="term" value="F:structural constituent of nuclear pore"/>
    <property type="evidence" value="ECO:0007669"/>
    <property type="project" value="InterPro"/>
</dbReference>
<evidence type="ECO:0000256" key="1">
    <source>
        <dbReference type="SAM" id="Phobius"/>
    </source>
</evidence>
<dbReference type="EMBL" id="CAJVPK010000136">
    <property type="protein sequence ID" value="CAG8457407.1"/>
    <property type="molecule type" value="Genomic_DNA"/>
</dbReference>
<dbReference type="InterPro" id="IPR056544">
    <property type="entry name" value="Ig_POM152"/>
</dbReference>
<dbReference type="PANTHER" id="PTHR28206:SF1">
    <property type="entry name" value="NUCLEOPORIN POM152"/>
    <property type="match status" value="1"/>
</dbReference>
<feature type="domain" description="Nucleoporin POM152 immunoglobulin-like" evidence="2">
    <location>
        <begin position="514"/>
        <end position="610"/>
    </location>
</feature>
<evidence type="ECO:0000259" key="4">
    <source>
        <dbReference type="Pfam" id="PF24312"/>
    </source>
</evidence>
<comment type="caution">
    <text evidence="7">The sequence shown here is derived from an EMBL/GenBank/DDBJ whole genome shotgun (WGS) entry which is preliminary data.</text>
</comment>
<feature type="domain" description="Nucleoporin POM152 Ig-like" evidence="4">
    <location>
        <begin position="409"/>
        <end position="507"/>
    </location>
</feature>
<dbReference type="InterPro" id="IPR037701">
    <property type="entry name" value="Pom152"/>
</dbReference>
<proteinExistence type="predicted"/>
<dbReference type="Pfam" id="PF24527">
    <property type="entry name" value="Ig-like_Pom152_9"/>
    <property type="match status" value="1"/>
</dbReference>
<feature type="domain" description="Nucleoporin POM152 first Ig-like" evidence="5">
    <location>
        <begin position="175"/>
        <end position="282"/>
    </location>
</feature>
<evidence type="ECO:0000259" key="6">
    <source>
        <dbReference type="Pfam" id="PF24527"/>
    </source>
</evidence>
<organism evidence="7 8">
    <name type="scientific">Diversispora eburnea</name>
    <dbReference type="NCBI Taxonomy" id="1213867"/>
    <lineage>
        <taxon>Eukaryota</taxon>
        <taxon>Fungi</taxon>
        <taxon>Fungi incertae sedis</taxon>
        <taxon>Mucoromycota</taxon>
        <taxon>Glomeromycotina</taxon>
        <taxon>Glomeromycetes</taxon>
        <taxon>Diversisporales</taxon>
        <taxon>Diversisporaceae</taxon>
        <taxon>Diversispora</taxon>
    </lineage>
</organism>
<feature type="domain" description="Nucleoporin POM152 ninth Ig-like" evidence="6">
    <location>
        <begin position="1023"/>
        <end position="1093"/>
    </location>
</feature>
<dbReference type="Pfam" id="PF24312">
    <property type="entry name" value="Ig-like_POM152"/>
    <property type="match status" value="2"/>
</dbReference>
<dbReference type="GO" id="GO:0070762">
    <property type="term" value="C:nuclear pore transmembrane ring"/>
    <property type="evidence" value="ECO:0007669"/>
    <property type="project" value="TreeGrafter"/>
</dbReference>
<evidence type="ECO:0000259" key="5">
    <source>
        <dbReference type="Pfam" id="PF24519"/>
    </source>
</evidence>
<feature type="domain" description="Nucleoporin POM152 N-terminal transmembrane" evidence="3">
    <location>
        <begin position="26"/>
        <end position="103"/>
    </location>
</feature>
<gene>
    <name evidence="7" type="ORF">DEBURN_LOCUS2490</name>
</gene>
<evidence type="ECO:0000313" key="7">
    <source>
        <dbReference type="EMBL" id="CAG8457407.1"/>
    </source>
</evidence>
<sequence>MATRRRVIRNVVPNKPPLISLNICSAPQQRYIAFTIYGFLSSLKAYNYLSYTESSFYSTVLYWSLLDVIFFIGLYTFRIPWLQKPLGFWFICIFVSGFINITFLNPLWVYEVALKKFMADIITSSSLLIRQQVNRLKGEKVRAVSKEEDIQIEVVRHNTSHIKGKHTVRLLPYATAKLNPDEEKFCLQRSNVKKNQHTIELPILFNKTYPESITYSRIDFETNAKTLHQFSSKDIEQHRIMDVVQDGVYVYIPINRPGVYRIEESSDKDEMGIKIYRKEEIIVYCPTAKLVPKSDSSLCIEDEIYVDLVLEGVPPLNIHYERKVNDAAVNMTIDGIGSDYVSSQLNQAESDNYQWARDQLIRVQLNITADTVAAYSLIVLQIQDVLNNTHAFYDEETLNTMADFFVYPRPTANFFLDSPVYVRPNKNANIQLALRGRGPWKIGVGYWSEDMTENTEISSVKPSEIFDVVIDLRNENSRFMKVNKPGIYKLLSVSDSRCVGEILAPSSKSLFIAYPPTVKMETNPIPAEDCPGEIGIEIILSLTGNPPWNLEYKFGNKRNIEKVEKSRHSLTIKPETSGQYEYIFYRLSDQIYTEGINIDHRFSQTVHPKPYASFREANIQMLNSCVGDSVDLEVIFFGTGPFDLIYEVVYNRRINEFTIADVQGTSLRIASPPFDNQGLYTVTLVKITDSKGCSQYLNTSNYITIDVKKDKPTVGFRSAHEVITFLEGKTVKLPLQLAGHAPWDISYRYIGDDKVQKERNLRNPNSYLTETKPGRYELLEVKDSFCYGIIIPELKEIEARWLPRPSMRISDGEAEPLPQKDYYRRKNVCEGFEDTIGLVFEGRAPWAISYDIIMSNDQITNQQVVGFPTTKIKLMTEKSGQYIYNFTSISDDLYTEPYPYLLVLEQTVISKPTAQFINRDILYHCIGNPFMEPLEISITGVAPFVLQFEITHENDNKIDTITIEDIYNTTYYFYHKNKFTMVGGYTISIVHIMDSQGCSNTLQDKFLVQITDVATIDRTLPLQIHCVGDLLDYSLQGLPPWNITYEYNGELKFAISKKSIFTFGADKPGNMTITKICHQKNQCCGSVSNLTEIIYDLPTAILSEGKDIISDIREGDKTEIIIDFIGVPPFRFTYTRSKLLTNGKERKPGRVLETQTVLNIHKYNYTIYTAQQGVFQVKYVGDRYCEYPRRSEIKH</sequence>
<protein>
    <submittedName>
        <fullName evidence="7">10485_t:CDS:1</fullName>
    </submittedName>
</protein>
<dbReference type="AlphaFoldDB" id="A0A9N8YWP8"/>
<evidence type="ECO:0000259" key="3">
    <source>
        <dbReference type="Pfam" id="PF24097"/>
    </source>
</evidence>
<keyword evidence="1" id="KW-1133">Transmembrane helix</keyword>
<feature type="transmembrane region" description="Helical" evidence="1">
    <location>
        <begin position="55"/>
        <end position="75"/>
    </location>
</feature>
<dbReference type="Pfam" id="PF24519">
    <property type="entry name" value="Ig-like_Pom152_1"/>
    <property type="match status" value="1"/>
</dbReference>
<feature type="domain" description="Nucleoporin POM152 immunoglobulin-like" evidence="2">
    <location>
        <begin position="835"/>
        <end position="898"/>
    </location>
</feature>
<keyword evidence="8" id="KW-1185">Reference proteome</keyword>
<dbReference type="InterPro" id="IPR056540">
    <property type="entry name" value="TMD_POM152"/>
</dbReference>
<dbReference type="InterPro" id="IPR056541">
    <property type="entry name" value="Ig-like_POM152"/>
</dbReference>